<organism evidence="2 3">
    <name type="scientific">Pseudidiomarina maritima</name>
    <dbReference type="NCBI Taxonomy" id="519453"/>
    <lineage>
        <taxon>Bacteria</taxon>
        <taxon>Pseudomonadati</taxon>
        <taxon>Pseudomonadota</taxon>
        <taxon>Gammaproteobacteria</taxon>
        <taxon>Alteromonadales</taxon>
        <taxon>Idiomarinaceae</taxon>
        <taxon>Pseudidiomarina</taxon>
    </lineage>
</organism>
<sequence length="260" mass="30265">MSDLVNIIMPAFNSERTIQYSIKSVFEQSYRHWRLIVVDDCSSDGTARILREYENDPRITIVRNSFNRGVSASRNVALDQVKEGWIAFLDSDDYWLKDKLERQIKFAENSSDCIIHTYYAVVDERKRLRGVRKGPIEGDLELLLRRNYIGTSTAMVRLELVKSLRFIEIGHEDYAFWISILKNSQFKTKCVPEVLTFYQISSNSLSGNKLRAARWTWVVLRKVAGLSRFRALCSFFSYAISAFLIRIEEKISFKKMGDKV</sequence>
<dbReference type="InterPro" id="IPR001173">
    <property type="entry name" value="Glyco_trans_2-like"/>
</dbReference>
<evidence type="ECO:0000313" key="2">
    <source>
        <dbReference type="EMBL" id="PWW06856.1"/>
    </source>
</evidence>
<dbReference type="PANTHER" id="PTHR43685:SF2">
    <property type="entry name" value="GLYCOSYLTRANSFERASE 2-LIKE DOMAIN-CONTAINING PROTEIN"/>
    <property type="match status" value="1"/>
</dbReference>
<dbReference type="Pfam" id="PF00535">
    <property type="entry name" value="Glycos_transf_2"/>
    <property type="match status" value="1"/>
</dbReference>
<dbReference type="Proteomes" id="UP000246964">
    <property type="component" value="Unassembled WGS sequence"/>
</dbReference>
<keyword evidence="3" id="KW-1185">Reference proteome</keyword>
<comment type="caution">
    <text evidence="2">The sequence shown here is derived from an EMBL/GenBank/DDBJ whole genome shotgun (WGS) entry which is preliminary data.</text>
</comment>
<dbReference type="AlphaFoldDB" id="A0A317Q1E7"/>
<feature type="domain" description="Glycosyltransferase 2-like" evidence="1">
    <location>
        <begin position="7"/>
        <end position="133"/>
    </location>
</feature>
<dbReference type="GO" id="GO:0016740">
    <property type="term" value="F:transferase activity"/>
    <property type="evidence" value="ECO:0007669"/>
    <property type="project" value="UniProtKB-KW"/>
</dbReference>
<dbReference type="InterPro" id="IPR050834">
    <property type="entry name" value="Glycosyltransf_2"/>
</dbReference>
<dbReference type="OrthoDB" id="9802649at2"/>
<dbReference type="SUPFAM" id="SSF53448">
    <property type="entry name" value="Nucleotide-diphospho-sugar transferases"/>
    <property type="match status" value="1"/>
</dbReference>
<dbReference type="RefSeq" id="WP_110077016.1">
    <property type="nucleotide sequence ID" value="NZ_QGTT01000029.1"/>
</dbReference>
<dbReference type="Gene3D" id="3.90.550.10">
    <property type="entry name" value="Spore Coat Polysaccharide Biosynthesis Protein SpsA, Chain A"/>
    <property type="match status" value="1"/>
</dbReference>
<dbReference type="EMBL" id="QGTT01000029">
    <property type="protein sequence ID" value="PWW06856.1"/>
    <property type="molecule type" value="Genomic_DNA"/>
</dbReference>
<accession>A0A317Q1E7</accession>
<name>A0A317Q1E7_9GAMM</name>
<proteinExistence type="predicted"/>
<evidence type="ECO:0000313" key="3">
    <source>
        <dbReference type="Proteomes" id="UP000246964"/>
    </source>
</evidence>
<dbReference type="PANTHER" id="PTHR43685">
    <property type="entry name" value="GLYCOSYLTRANSFERASE"/>
    <property type="match status" value="1"/>
</dbReference>
<reference evidence="2 3" key="1">
    <citation type="submission" date="2018-05" db="EMBL/GenBank/DDBJ databases">
        <title>Freshwater and sediment microbial communities from various areas in North America, analyzing microbe dynamics in response to fracking.</title>
        <authorList>
            <person name="Lamendella R."/>
        </authorList>
    </citation>
    <scope>NUCLEOTIDE SEQUENCE [LARGE SCALE GENOMIC DNA]</scope>
    <source>
        <strain evidence="2 3">125B1</strain>
    </source>
</reference>
<keyword evidence="2" id="KW-0808">Transferase</keyword>
<dbReference type="InterPro" id="IPR029044">
    <property type="entry name" value="Nucleotide-diphossugar_trans"/>
</dbReference>
<protein>
    <submittedName>
        <fullName evidence="2">Glycosyl transferase family 2</fullName>
    </submittedName>
</protein>
<gene>
    <name evidence="2" type="ORF">DET45_1298</name>
</gene>
<evidence type="ECO:0000259" key="1">
    <source>
        <dbReference type="Pfam" id="PF00535"/>
    </source>
</evidence>